<feature type="non-terminal residue" evidence="2">
    <location>
        <position position="1"/>
    </location>
</feature>
<proteinExistence type="predicted"/>
<comment type="caution">
    <text evidence="2">The sequence shown here is derived from an EMBL/GenBank/DDBJ whole genome shotgun (WGS) entry which is preliminary data.</text>
</comment>
<gene>
    <name evidence="2" type="ORF">AB6A40_011188</name>
</gene>
<feature type="region of interest" description="Disordered" evidence="1">
    <location>
        <begin position="1"/>
        <end position="26"/>
    </location>
</feature>
<dbReference type="Proteomes" id="UP001608902">
    <property type="component" value="Unassembled WGS sequence"/>
</dbReference>
<keyword evidence="3" id="KW-1185">Reference proteome</keyword>
<organism evidence="2 3">
    <name type="scientific">Gnathostoma spinigerum</name>
    <dbReference type="NCBI Taxonomy" id="75299"/>
    <lineage>
        <taxon>Eukaryota</taxon>
        <taxon>Metazoa</taxon>
        <taxon>Ecdysozoa</taxon>
        <taxon>Nematoda</taxon>
        <taxon>Chromadorea</taxon>
        <taxon>Rhabditida</taxon>
        <taxon>Spirurina</taxon>
        <taxon>Gnathostomatomorpha</taxon>
        <taxon>Gnathostomatoidea</taxon>
        <taxon>Gnathostomatidae</taxon>
        <taxon>Gnathostoma</taxon>
    </lineage>
</organism>
<dbReference type="EMBL" id="JBGFUD010017895">
    <property type="protein sequence ID" value="MFH4984479.1"/>
    <property type="molecule type" value="Genomic_DNA"/>
</dbReference>
<dbReference type="AlphaFoldDB" id="A0ABD6EWY2"/>
<feature type="compositionally biased region" description="Polar residues" evidence="1">
    <location>
        <begin position="1"/>
        <end position="13"/>
    </location>
</feature>
<evidence type="ECO:0000313" key="3">
    <source>
        <dbReference type="Proteomes" id="UP001608902"/>
    </source>
</evidence>
<evidence type="ECO:0000256" key="1">
    <source>
        <dbReference type="SAM" id="MobiDB-lite"/>
    </source>
</evidence>
<evidence type="ECO:0000313" key="2">
    <source>
        <dbReference type="EMBL" id="MFH4984479.1"/>
    </source>
</evidence>
<accession>A0ABD6EWY2</accession>
<sequence length="81" mass="8825">ACALSGSNQQSEMLRSASGPMSPRSSVYRKKPVIHADLNILSPKQNTDLIAASKSVFEFPSSKTFSDSGVRLFFYSLINVI</sequence>
<protein>
    <submittedName>
        <fullName evidence="2">Uncharacterized protein</fullName>
    </submittedName>
</protein>
<name>A0ABD6EWY2_9BILA</name>
<reference evidence="2 3" key="1">
    <citation type="submission" date="2024-08" db="EMBL/GenBank/DDBJ databases">
        <title>Gnathostoma spinigerum genome.</title>
        <authorList>
            <person name="Gonzalez-Bertolin B."/>
            <person name="Monzon S."/>
            <person name="Zaballos A."/>
            <person name="Jimenez P."/>
            <person name="Dekumyoy P."/>
            <person name="Varona S."/>
            <person name="Cuesta I."/>
            <person name="Sumanam S."/>
            <person name="Adisakwattana P."/>
            <person name="Gasser R.B."/>
            <person name="Hernandez-Gonzalez A."/>
            <person name="Young N.D."/>
            <person name="Perteguer M.J."/>
        </authorList>
    </citation>
    <scope>NUCLEOTIDE SEQUENCE [LARGE SCALE GENOMIC DNA]</scope>
    <source>
        <strain evidence="2">AL3</strain>
        <tissue evidence="2">Liver</tissue>
    </source>
</reference>